<keyword evidence="1" id="KW-0378">Hydrolase</keyword>
<dbReference type="SFLD" id="SFLDG01129">
    <property type="entry name" value="C1.5:_HAD__Beta-PGM__Phosphata"/>
    <property type="match status" value="1"/>
</dbReference>
<evidence type="ECO:0000313" key="1">
    <source>
        <dbReference type="EMBL" id="RGZ18820.1"/>
    </source>
</evidence>
<dbReference type="SFLD" id="SFLDG01135">
    <property type="entry name" value="C1.5.6:_HAD__Beta-PGM__Phospha"/>
    <property type="match status" value="1"/>
</dbReference>
<dbReference type="InterPro" id="IPR023198">
    <property type="entry name" value="PGP-like_dom2"/>
</dbReference>
<dbReference type="InterPro" id="IPR041492">
    <property type="entry name" value="HAD_2"/>
</dbReference>
<organism evidence="1 2">
    <name type="scientific">Agathobacter rectalis</name>
    <dbReference type="NCBI Taxonomy" id="39491"/>
    <lineage>
        <taxon>Bacteria</taxon>
        <taxon>Bacillati</taxon>
        <taxon>Bacillota</taxon>
        <taxon>Clostridia</taxon>
        <taxon>Lachnospirales</taxon>
        <taxon>Lachnospiraceae</taxon>
        <taxon>Agathobacter</taxon>
    </lineage>
</organism>
<dbReference type="InterPro" id="IPR050155">
    <property type="entry name" value="HAD-like_hydrolase_sf"/>
</dbReference>
<dbReference type="NCBIfam" id="TIGR01662">
    <property type="entry name" value="HAD-SF-IIIA"/>
    <property type="match status" value="1"/>
</dbReference>
<dbReference type="AlphaFoldDB" id="A0A413MBV6"/>
<dbReference type="Pfam" id="PF13419">
    <property type="entry name" value="HAD_2"/>
    <property type="match status" value="1"/>
</dbReference>
<gene>
    <name evidence="1" type="ORF">DXA03_07375</name>
</gene>
<dbReference type="InterPro" id="IPR006549">
    <property type="entry name" value="HAD-SF_hydro_IIIA"/>
</dbReference>
<dbReference type="Proteomes" id="UP000285209">
    <property type="component" value="Unassembled WGS sequence"/>
</dbReference>
<dbReference type="InterPro" id="IPR023214">
    <property type="entry name" value="HAD_sf"/>
</dbReference>
<reference evidence="1 2" key="1">
    <citation type="submission" date="2018-08" db="EMBL/GenBank/DDBJ databases">
        <title>A genome reference for cultivated species of the human gut microbiota.</title>
        <authorList>
            <person name="Zou Y."/>
            <person name="Xue W."/>
            <person name="Luo G."/>
        </authorList>
    </citation>
    <scope>NUCLEOTIDE SEQUENCE [LARGE SCALE GENOMIC DNA]</scope>
    <source>
        <strain evidence="1 2">AM54-25XD</strain>
    </source>
</reference>
<evidence type="ECO:0000313" key="2">
    <source>
        <dbReference type="Proteomes" id="UP000285209"/>
    </source>
</evidence>
<dbReference type="FunFam" id="3.40.50.1000:FF:000022">
    <property type="entry name" value="Phosphoglycolate phosphatase"/>
    <property type="match status" value="1"/>
</dbReference>
<protein>
    <submittedName>
        <fullName evidence="1">HAD-IIIA family hydrolase</fullName>
    </submittedName>
</protein>
<dbReference type="PRINTS" id="PR00413">
    <property type="entry name" value="HADHALOGNASE"/>
</dbReference>
<name>A0A413MBV6_9FIRM</name>
<dbReference type="EMBL" id="QSDV01000009">
    <property type="protein sequence ID" value="RGZ18820.1"/>
    <property type="molecule type" value="Genomic_DNA"/>
</dbReference>
<comment type="caution">
    <text evidence="1">The sequence shown here is derived from an EMBL/GenBank/DDBJ whole genome shotgun (WGS) entry which is preliminary data.</text>
</comment>
<dbReference type="Gene3D" id="1.10.150.240">
    <property type="entry name" value="Putative phosphatase, domain 2"/>
    <property type="match status" value="1"/>
</dbReference>
<dbReference type="SUPFAM" id="SSF56784">
    <property type="entry name" value="HAD-like"/>
    <property type="match status" value="1"/>
</dbReference>
<dbReference type="Gene3D" id="3.40.50.1000">
    <property type="entry name" value="HAD superfamily/HAD-like"/>
    <property type="match status" value="1"/>
</dbReference>
<dbReference type="GO" id="GO:0006281">
    <property type="term" value="P:DNA repair"/>
    <property type="evidence" value="ECO:0007669"/>
    <property type="project" value="TreeGrafter"/>
</dbReference>
<accession>A0A413MBV6</accession>
<dbReference type="GO" id="GO:0005829">
    <property type="term" value="C:cytosol"/>
    <property type="evidence" value="ECO:0007669"/>
    <property type="project" value="TreeGrafter"/>
</dbReference>
<dbReference type="InterPro" id="IPR006439">
    <property type="entry name" value="HAD-SF_hydro_IA"/>
</dbReference>
<dbReference type="GO" id="GO:0008967">
    <property type="term" value="F:phosphoglycolate phosphatase activity"/>
    <property type="evidence" value="ECO:0007669"/>
    <property type="project" value="TreeGrafter"/>
</dbReference>
<proteinExistence type="predicted"/>
<dbReference type="InterPro" id="IPR036412">
    <property type="entry name" value="HAD-like_sf"/>
</dbReference>
<dbReference type="SFLD" id="SFLDS00003">
    <property type="entry name" value="Haloacid_Dehalogenase"/>
    <property type="match status" value="1"/>
</dbReference>
<sequence length="234" mass="26482">MISKTEFEKTHIAKGEEENRKKAVVFDLDGTLLYTLEDLKNATNYALKQNGMPERTLDEVRRFVGNGVKLLMERAVPQGADNPKFEKTFSDFKEYYEAHCNDNTAPYDGIMELLKELKLNDIKLAIVSNKLDPAVKELNQLYFKEYMTSAVGEMEEEGIRKKPAPDMVQKALKELGVTQDEAIYVGDSDVDIATAKNSGLECVSVTWGFRDVEFLKEHGATNLIDEPVELLNYV</sequence>
<dbReference type="PANTHER" id="PTHR43434:SF1">
    <property type="entry name" value="PHOSPHOGLYCOLATE PHOSPHATASE"/>
    <property type="match status" value="1"/>
</dbReference>
<dbReference type="NCBIfam" id="TIGR01509">
    <property type="entry name" value="HAD-SF-IA-v3"/>
    <property type="match status" value="1"/>
</dbReference>
<dbReference type="NCBIfam" id="TIGR01549">
    <property type="entry name" value="HAD-SF-IA-v1"/>
    <property type="match status" value="1"/>
</dbReference>
<dbReference type="PANTHER" id="PTHR43434">
    <property type="entry name" value="PHOSPHOGLYCOLATE PHOSPHATASE"/>
    <property type="match status" value="1"/>
</dbReference>